<organism evidence="1 2">
    <name type="scientific">Parathielavia hyrcaniae</name>
    <dbReference type="NCBI Taxonomy" id="113614"/>
    <lineage>
        <taxon>Eukaryota</taxon>
        <taxon>Fungi</taxon>
        <taxon>Dikarya</taxon>
        <taxon>Ascomycota</taxon>
        <taxon>Pezizomycotina</taxon>
        <taxon>Sordariomycetes</taxon>
        <taxon>Sordariomycetidae</taxon>
        <taxon>Sordariales</taxon>
        <taxon>Chaetomiaceae</taxon>
        <taxon>Parathielavia</taxon>
    </lineage>
</organism>
<gene>
    <name evidence="1" type="ORF">N658DRAFT_339775</name>
</gene>
<evidence type="ECO:0000313" key="1">
    <source>
        <dbReference type="EMBL" id="KAK4102498.1"/>
    </source>
</evidence>
<dbReference type="EMBL" id="MU863631">
    <property type="protein sequence ID" value="KAK4102498.1"/>
    <property type="molecule type" value="Genomic_DNA"/>
</dbReference>
<accession>A0AAN6Q2U3</accession>
<keyword evidence="2" id="KW-1185">Reference proteome</keyword>
<sequence length="335" mass="38192">MTTTVADVVHQAPANPVHNAGYLTQTDKQWARAYRPIQNLIVHTFVDNNGYTDARLTQGLHPWFLDDDVRMECPAVFPNPRTWRFETEADCELWFHTEISNVTLAAWREHREVTQSSHIKPPREVSISEEVDSTYTVKYLRNKTVLAIGEMKRNLIKPSRWQEGSLAGAANQLRLSQELRGHRLTKIKLSYADQYQCPQVLCFDGETLLLLQFRADRPEDIRDQNCAVDCWVFPRQSSLISLRYALYILLVQGLRRFQGIYALPLTVGGLAPLSRKFYNGVPVWQPGNGDVATEHPGGYSRTVDGDSGAVKWIHPDDAEYLVWETGAFWGEFAAE</sequence>
<evidence type="ECO:0000313" key="2">
    <source>
        <dbReference type="Proteomes" id="UP001305647"/>
    </source>
</evidence>
<comment type="caution">
    <text evidence="1">The sequence shown here is derived from an EMBL/GenBank/DDBJ whole genome shotgun (WGS) entry which is preliminary data.</text>
</comment>
<name>A0AAN6Q2U3_9PEZI</name>
<dbReference type="AlphaFoldDB" id="A0AAN6Q2U3"/>
<reference evidence="1" key="1">
    <citation type="journal article" date="2023" name="Mol. Phylogenet. Evol.">
        <title>Genome-scale phylogeny and comparative genomics of the fungal order Sordariales.</title>
        <authorList>
            <person name="Hensen N."/>
            <person name="Bonometti L."/>
            <person name="Westerberg I."/>
            <person name="Brannstrom I.O."/>
            <person name="Guillou S."/>
            <person name="Cros-Aarteil S."/>
            <person name="Calhoun S."/>
            <person name="Haridas S."/>
            <person name="Kuo A."/>
            <person name="Mondo S."/>
            <person name="Pangilinan J."/>
            <person name="Riley R."/>
            <person name="LaButti K."/>
            <person name="Andreopoulos B."/>
            <person name="Lipzen A."/>
            <person name="Chen C."/>
            <person name="Yan M."/>
            <person name="Daum C."/>
            <person name="Ng V."/>
            <person name="Clum A."/>
            <person name="Steindorff A."/>
            <person name="Ohm R.A."/>
            <person name="Martin F."/>
            <person name="Silar P."/>
            <person name="Natvig D.O."/>
            <person name="Lalanne C."/>
            <person name="Gautier V."/>
            <person name="Ament-Velasquez S.L."/>
            <person name="Kruys A."/>
            <person name="Hutchinson M.I."/>
            <person name="Powell A.J."/>
            <person name="Barry K."/>
            <person name="Miller A.N."/>
            <person name="Grigoriev I.V."/>
            <person name="Debuchy R."/>
            <person name="Gladieux P."/>
            <person name="Hiltunen Thoren M."/>
            <person name="Johannesson H."/>
        </authorList>
    </citation>
    <scope>NUCLEOTIDE SEQUENCE</scope>
    <source>
        <strain evidence="1">CBS 757.83</strain>
    </source>
</reference>
<proteinExistence type="predicted"/>
<dbReference type="Proteomes" id="UP001305647">
    <property type="component" value="Unassembled WGS sequence"/>
</dbReference>
<reference evidence="1" key="2">
    <citation type="submission" date="2023-05" db="EMBL/GenBank/DDBJ databases">
        <authorList>
            <consortium name="Lawrence Berkeley National Laboratory"/>
            <person name="Steindorff A."/>
            <person name="Hensen N."/>
            <person name="Bonometti L."/>
            <person name="Westerberg I."/>
            <person name="Brannstrom I.O."/>
            <person name="Guillou S."/>
            <person name="Cros-Aarteil S."/>
            <person name="Calhoun S."/>
            <person name="Haridas S."/>
            <person name="Kuo A."/>
            <person name="Mondo S."/>
            <person name="Pangilinan J."/>
            <person name="Riley R."/>
            <person name="Labutti K."/>
            <person name="Andreopoulos B."/>
            <person name="Lipzen A."/>
            <person name="Chen C."/>
            <person name="Yanf M."/>
            <person name="Daum C."/>
            <person name="Ng V."/>
            <person name="Clum A."/>
            <person name="Ohm R."/>
            <person name="Martin F."/>
            <person name="Silar P."/>
            <person name="Natvig D."/>
            <person name="Lalanne C."/>
            <person name="Gautier V."/>
            <person name="Ament-Velasquez S.L."/>
            <person name="Kruys A."/>
            <person name="Hutchinson M.I."/>
            <person name="Powell A.J."/>
            <person name="Barry K."/>
            <person name="Miller A.N."/>
            <person name="Grigoriev I.V."/>
            <person name="Debuchy R."/>
            <person name="Gladieux P."/>
            <person name="Thoren M.H."/>
            <person name="Johannesson H."/>
        </authorList>
    </citation>
    <scope>NUCLEOTIDE SEQUENCE</scope>
    <source>
        <strain evidence="1">CBS 757.83</strain>
    </source>
</reference>
<protein>
    <submittedName>
        <fullName evidence="1">Uncharacterized protein</fullName>
    </submittedName>
</protein>